<feature type="signal peptide" evidence="2">
    <location>
        <begin position="1"/>
        <end position="20"/>
    </location>
</feature>
<accession>A0A2L0F6A4</accession>
<evidence type="ECO:0008006" key="5">
    <source>
        <dbReference type="Google" id="ProtNLM"/>
    </source>
</evidence>
<gene>
    <name evidence="3" type="ORF">SOCE26_085420</name>
</gene>
<dbReference type="PROSITE" id="PS51257">
    <property type="entry name" value="PROKAR_LIPOPROTEIN"/>
    <property type="match status" value="1"/>
</dbReference>
<evidence type="ECO:0000256" key="1">
    <source>
        <dbReference type="SAM" id="MobiDB-lite"/>
    </source>
</evidence>
<keyword evidence="2" id="KW-0732">Signal</keyword>
<evidence type="ECO:0000313" key="4">
    <source>
        <dbReference type="Proteomes" id="UP000238348"/>
    </source>
</evidence>
<feature type="chain" id="PRO_5014953682" description="VWFA domain-containing protein" evidence="2">
    <location>
        <begin position="21"/>
        <end position="435"/>
    </location>
</feature>
<dbReference type="SUPFAM" id="SSF53300">
    <property type="entry name" value="vWA-like"/>
    <property type="match status" value="1"/>
</dbReference>
<dbReference type="InterPro" id="IPR036465">
    <property type="entry name" value="vWFA_dom_sf"/>
</dbReference>
<dbReference type="Gene3D" id="3.40.50.410">
    <property type="entry name" value="von Willebrand factor, type A domain"/>
    <property type="match status" value="1"/>
</dbReference>
<protein>
    <recommendedName>
        <fullName evidence="5">VWFA domain-containing protein</fullName>
    </recommendedName>
</protein>
<reference evidence="3 4" key="1">
    <citation type="submission" date="2015-09" db="EMBL/GenBank/DDBJ databases">
        <title>Sorangium comparison.</title>
        <authorList>
            <person name="Zaburannyi N."/>
            <person name="Bunk B."/>
            <person name="Overmann J."/>
            <person name="Mueller R."/>
        </authorList>
    </citation>
    <scope>NUCLEOTIDE SEQUENCE [LARGE SCALE GENOMIC DNA]</scope>
    <source>
        <strain evidence="3 4">So ce26</strain>
    </source>
</reference>
<proteinExistence type="predicted"/>
<feature type="compositionally biased region" description="Gly residues" evidence="1">
    <location>
        <begin position="39"/>
        <end position="69"/>
    </location>
</feature>
<feature type="region of interest" description="Disordered" evidence="1">
    <location>
        <begin position="21"/>
        <end position="69"/>
    </location>
</feature>
<sequence length="435" mass="44997">MRYLLLLAAIAPLAGAYACATSNSSDRPPVGGASSGAEAGTGGGTSTGGGSGAEAGTGGGSTGFLDDGGTGDGAFDPDSACATALAEARTEQLPVDIVWMVDNSPSMEPAVAEVKQGLNDFAARIAASALDYRVIMLSYRSKTSPVTVGGDDLYPVCIPPPLAGDGSCGNGERFFHSSVNIRSTQPLEQLLGTLGQTAGYREGDARGGEPWREQLRPEATKTLVLVTDDNSRLTADQFERFAGGRTPGSSSTSLMLPPGILDPHWNGLFEGYVFSAIYGWGLESDPEVTCVYSDGSTPPSPGPTYTELVARTDGVRARVCDGHAAWEPFFAAVAQAVVRSSRLSCELDIPEPSGGATLDPDAVNVRIADSGAEEVLFRVDGAEGCGPDGGWYYDDPARPEHVVLCQASCDRAQAVVGPGKAGRIEVLFGCTTITQ</sequence>
<dbReference type="OrthoDB" id="5504657at2"/>
<evidence type="ECO:0000313" key="3">
    <source>
        <dbReference type="EMBL" id="AUX47031.1"/>
    </source>
</evidence>
<dbReference type="Proteomes" id="UP000238348">
    <property type="component" value="Chromosome"/>
</dbReference>
<name>A0A2L0F6A4_SORCE</name>
<organism evidence="3 4">
    <name type="scientific">Sorangium cellulosum</name>
    <name type="common">Polyangium cellulosum</name>
    <dbReference type="NCBI Taxonomy" id="56"/>
    <lineage>
        <taxon>Bacteria</taxon>
        <taxon>Pseudomonadati</taxon>
        <taxon>Myxococcota</taxon>
        <taxon>Polyangia</taxon>
        <taxon>Polyangiales</taxon>
        <taxon>Polyangiaceae</taxon>
        <taxon>Sorangium</taxon>
    </lineage>
</organism>
<evidence type="ECO:0000256" key="2">
    <source>
        <dbReference type="SAM" id="SignalP"/>
    </source>
</evidence>
<dbReference type="RefSeq" id="WP_159397823.1">
    <property type="nucleotide sequence ID" value="NZ_CP012673.1"/>
</dbReference>
<dbReference type="EMBL" id="CP012673">
    <property type="protein sequence ID" value="AUX47031.1"/>
    <property type="molecule type" value="Genomic_DNA"/>
</dbReference>
<dbReference type="AlphaFoldDB" id="A0A2L0F6A4"/>